<dbReference type="InterPro" id="IPR003599">
    <property type="entry name" value="Ig_sub"/>
</dbReference>
<feature type="region of interest" description="Disordered" evidence="1">
    <location>
        <begin position="34"/>
        <end position="53"/>
    </location>
</feature>
<reference evidence="3 4" key="1">
    <citation type="journal article" date="2017" name="Gigascience">
        <title>Draft genome of the honey bee ectoparasitic mite, Tropilaelaps mercedesae, is shaped by the parasitic life history.</title>
        <authorList>
            <person name="Dong X."/>
            <person name="Armstrong S.D."/>
            <person name="Xia D."/>
            <person name="Makepeace B.L."/>
            <person name="Darby A.C."/>
            <person name="Kadowaki T."/>
        </authorList>
    </citation>
    <scope>NUCLEOTIDE SEQUENCE [LARGE SCALE GENOMIC DNA]</scope>
    <source>
        <strain evidence="3">Wuxi-XJTLU</strain>
    </source>
</reference>
<dbReference type="Gene3D" id="2.60.40.10">
    <property type="entry name" value="Immunoglobulins"/>
    <property type="match status" value="1"/>
</dbReference>
<feature type="domain" description="Ig-like" evidence="2">
    <location>
        <begin position="179"/>
        <end position="324"/>
    </location>
</feature>
<proteinExistence type="predicted"/>
<keyword evidence="4" id="KW-1185">Reference proteome</keyword>
<sequence length="487" mass="55704">MTAGASEGWYRHHVRNRELNTRWFCCCRRTPSSATGRLKPDRTPESRKRARRTEVAVRPARCLQDYSAARCRCAVPASRRAPNRESWKKKNKPLVETSKTNRCRGCDAVGTRCQMKLVPMGHFSRPTRHSHEVFPRRRCEKARHFIVVASAASGISRPGVLRPDPTPKSPNRPGGTPLPLVIRISVYWWLTWSSVWLGRNGGVSGVKIERLSIPSSVENGTADSVVLDCIYSYSQEDQQLVVKWFFNQDPKPIYQWIPDLNKRSYSSSSRFEGHINRQYAASQDWYTRYRALNILRPTTDMSGTYSCSVTSLQGQDTRAAAMIVYARPKKFDLSFLRPDDSEETQFRCQVEGIFPEPQVLMYRIEQMHIAGSEYLNIDNMTGQLNYSVHPVAETGLRGDSNELRESAGLSTQAQQRRAARDGYSTVLTTSLSNRHFRRSHSTARHLFFCVYSIPSTDIKQTRVLEFYPVLELTNMFILSQDMSPMIK</sequence>
<dbReference type="PANTHER" id="PTHR21261">
    <property type="entry name" value="BEAT PROTEIN"/>
    <property type="match status" value="1"/>
</dbReference>
<dbReference type="PROSITE" id="PS50835">
    <property type="entry name" value="IG_LIKE"/>
    <property type="match status" value="1"/>
</dbReference>
<dbReference type="STRING" id="418985.A0A1V9XFF9"/>
<dbReference type="SUPFAM" id="SSF48726">
    <property type="entry name" value="Immunoglobulin"/>
    <property type="match status" value="1"/>
</dbReference>
<evidence type="ECO:0000313" key="3">
    <source>
        <dbReference type="EMBL" id="OQR72287.1"/>
    </source>
</evidence>
<organism evidence="3 4">
    <name type="scientific">Tropilaelaps mercedesae</name>
    <dbReference type="NCBI Taxonomy" id="418985"/>
    <lineage>
        <taxon>Eukaryota</taxon>
        <taxon>Metazoa</taxon>
        <taxon>Ecdysozoa</taxon>
        <taxon>Arthropoda</taxon>
        <taxon>Chelicerata</taxon>
        <taxon>Arachnida</taxon>
        <taxon>Acari</taxon>
        <taxon>Parasitiformes</taxon>
        <taxon>Mesostigmata</taxon>
        <taxon>Gamasina</taxon>
        <taxon>Dermanyssoidea</taxon>
        <taxon>Laelapidae</taxon>
        <taxon>Tropilaelaps</taxon>
    </lineage>
</organism>
<dbReference type="InterPro" id="IPR007110">
    <property type="entry name" value="Ig-like_dom"/>
</dbReference>
<dbReference type="AlphaFoldDB" id="A0A1V9XFF9"/>
<dbReference type="Proteomes" id="UP000192247">
    <property type="component" value="Unassembled WGS sequence"/>
</dbReference>
<comment type="caution">
    <text evidence="3">The sequence shown here is derived from an EMBL/GenBank/DDBJ whole genome shotgun (WGS) entry which is preliminary data.</text>
</comment>
<evidence type="ECO:0000259" key="2">
    <source>
        <dbReference type="PROSITE" id="PS50835"/>
    </source>
</evidence>
<dbReference type="InterPro" id="IPR036179">
    <property type="entry name" value="Ig-like_dom_sf"/>
</dbReference>
<dbReference type="EMBL" id="MNPL01012110">
    <property type="protein sequence ID" value="OQR72287.1"/>
    <property type="molecule type" value="Genomic_DNA"/>
</dbReference>
<dbReference type="OrthoDB" id="6478865at2759"/>
<accession>A0A1V9XFF9</accession>
<dbReference type="InParanoid" id="A0A1V9XFF9"/>
<evidence type="ECO:0000313" key="4">
    <source>
        <dbReference type="Proteomes" id="UP000192247"/>
    </source>
</evidence>
<evidence type="ECO:0000256" key="1">
    <source>
        <dbReference type="SAM" id="MobiDB-lite"/>
    </source>
</evidence>
<dbReference type="InterPro" id="IPR013783">
    <property type="entry name" value="Ig-like_fold"/>
</dbReference>
<dbReference type="PANTHER" id="PTHR21261:SF2">
    <property type="entry name" value="GH04238P-RELATED"/>
    <property type="match status" value="1"/>
</dbReference>
<protein>
    <recommendedName>
        <fullName evidence="2">Ig-like domain-containing protein</fullName>
    </recommendedName>
</protein>
<feature type="compositionally biased region" description="Basic and acidic residues" evidence="1">
    <location>
        <begin position="38"/>
        <end position="53"/>
    </location>
</feature>
<dbReference type="SMART" id="SM00409">
    <property type="entry name" value="IG"/>
    <property type="match status" value="1"/>
</dbReference>
<name>A0A1V9XFF9_9ACAR</name>
<gene>
    <name evidence="3" type="ORF">BIW11_10482</name>
</gene>